<accession>A0A5J4W820</accession>
<comment type="caution">
    <text evidence="1">The sequence shown here is derived from an EMBL/GenBank/DDBJ whole genome shotgun (WGS) entry which is preliminary data.</text>
</comment>
<gene>
    <name evidence="1" type="ORF">EZS28_013405</name>
</gene>
<dbReference type="AlphaFoldDB" id="A0A5J4W820"/>
<reference evidence="1 2" key="1">
    <citation type="submission" date="2019-03" db="EMBL/GenBank/DDBJ databases">
        <title>Single cell metagenomics reveals metabolic interactions within the superorganism composed of flagellate Streblomastix strix and complex community of Bacteroidetes bacteria on its surface.</title>
        <authorList>
            <person name="Treitli S.C."/>
            <person name="Kolisko M."/>
            <person name="Husnik F."/>
            <person name="Keeling P."/>
            <person name="Hampl V."/>
        </authorList>
    </citation>
    <scope>NUCLEOTIDE SEQUENCE [LARGE SCALE GENOMIC DNA]</scope>
    <source>
        <strain evidence="1">ST1C</strain>
    </source>
</reference>
<proteinExistence type="predicted"/>
<sequence>MLTAPCASIDGRFLLGWKRRHGFQRPLNLKQIITWIWTAVLFSHLKPVLNSCSRTPSSNYAVDANVWSKKTANTAACAIDASPNLTTTAFG</sequence>
<dbReference type="Proteomes" id="UP000324800">
    <property type="component" value="Unassembled WGS sequence"/>
</dbReference>
<dbReference type="EMBL" id="SNRW01003007">
    <property type="protein sequence ID" value="KAA6391071.1"/>
    <property type="molecule type" value="Genomic_DNA"/>
</dbReference>
<protein>
    <submittedName>
        <fullName evidence="1">Uncharacterized protein</fullName>
    </submittedName>
</protein>
<name>A0A5J4W820_9EUKA</name>
<evidence type="ECO:0000313" key="1">
    <source>
        <dbReference type="EMBL" id="KAA6391071.1"/>
    </source>
</evidence>
<evidence type="ECO:0000313" key="2">
    <source>
        <dbReference type="Proteomes" id="UP000324800"/>
    </source>
</evidence>
<organism evidence="1 2">
    <name type="scientific">Streblomastix strix</name>
    <dbReference type="NCBI Taxonomy" id="222440"/>
    <lineage>
        <taxon>Eukaryota</taxon>
        <taxon>Metamonada</taxon>
        <taxon>Preaxostyla</taxon>
        <taxon>Oxymonadida</taxon>
        <taxon>Streblomastigidae</taxon>
        <taxon>Streblomastix</taxon>
    </lineage>
</organism>